<reference evidence="1 2" key="1">
    <citation type="journal article" date="2019" name="Sci. Rep.">
        <title>Orb-weaving spider Araneus ventricosus genome elucidates the spidroin gene catalogue.</title>
        <authorList>
            <person name="Kono N."/>
            <person name="Nakamura H."/>
            <person name="Ohtoshi R."/>
            <person name="Moran D.A.P."/>
            <person name="Shinohara A."/>
            <person name="Yoshida Y."/>
            <person name="Fujiwara M."/>
            <person name="Mori M."/>
            <person name="Tomita M."/>
            <person name="Arakawa K."/>
        </authorList>
    </citation>
    <scope>NUCLEOTIDE SEQUENCE [LARGE SCALE GENOMIC DNA]</scope>
</reference>
<organism evidence="1 2">
    <name type="scientific">Araneus ventricosus</name>
    <name type="common">Orbweaver spider</name>
    <name type="synonym">Epeira ventricosa</name>
    <dbReference type="NCBI Taxonomy" id="182803"/>
    <lineage>
        <taxon>Eukaryota</taxon>
        <taxon>Metazoa</taxon>
        <taxon>Ecdysozoa</taxon>
        <taxon>Arthropoda</taxon>
        <taxon>Chelicerata</taxon>
        <taxon>Arachnida</taxon>
        <taxon>Araneae</taxon>
        <taxon>Araneomorphae</taxon>
        <taxon>Entelegynae</taxon>
        <taxon>Araneoidea</taxon>
        <taxon>Araneidae</taxon>
        <taxon>Araneus</taxon>
    </lineage>
</organism>
<comment type="caution">
    <text evidence="1">The sequence shown here is derived from an EMBL/GenBank/DDBJ whole genome shotgun (WGS) entry which is preliminary data.</text>
</comment>
<dbReference type="Proteomes" id="UP000499080">
    <property type="component" value="Unassembled WGS sequence"/>
</dbReference>
<dbReference type="OrthoDB" id="8064596at2759"/>
<keyword evidence="2" id="KW-1185">Reference proteome</keyword>
<gene>
    <name evidence="1" type="ORF">AVEN_153801_1</name>
</gene>
<protein>
    <submittedName>
        <fullName evidence="1">Uncharacterized protein</fullName>
    </submittedName>
</protein>
<dbReference type="AlphaFoldDB" id="A0A4Y2WZ83"/>
<dbReference type="EMBL" id="BGPR01068726">
    <property type="protein sequence ID" value="GBO42579.1"/>
    <property type="molecule type" value="Genomic_DNA"/>
</dbReference>
<sequence>MERWSKLVDYNLMRAKPLQTLYILMARSSRTELGVPLFTSIKKMRFSQMRREVFMAEVVAIRQAVKHIIGRKLRIQIRNSARRKILEAWQQRWSGSSNAS</sequence>
<name>A0A4Y2WZ83_ARAVE</name>
<proteinExistence type="predicted"/>
<accession>A0A4Y2WZ83</accession>
<evidence type="ECO:0000313" key="1">
    <source>
        <dbReference type="EMBL" id="GBO42579.1"/>
    </source>
</evidence>
<evidence type="ECO:0000313" key="2">
    <source>
        <dbReference type="Proteomes" id="UP000499080"/>
    </source>
</evidence>